<name>A0A8T9SXX5_9BACT</name>
<dbReference type="KEGG" id="haei:MUN82_06350"/>
<dbReference type="Proteomes" id="UP000829925">
    <property type="component" value="Chromosome"/>
</dbReference>
<evidence type="ECO:0000313" key="1">
    <source>
        <dbReference type="EMBL" id="UOR06715.1"/>
    </source>
</evidence>
<organism evidence="1 2">
    <name type="scientific">Hymenobacter aerilatus</name>
    <dbReference type="NCBI Taxonomy" id="2932251"/>
    <lineage>
        <taxon>Bacteria</taxon>
        <taxon>Pseudomonadati</taxon>
        <taxon>Bacteroidota</taxon>
        <taxon>Cytophagia</taxon>
        <taxon>Cytophagales</taxon>
        <taxon>Hymenobacteraceae</taxon>
        <taxon>Hymenobacter</taxon>
    </lineage>
</organism>
<proteinExistence type="predicted"/>
<reference evidence="1 2" key="1">
    <citation type="submission" date="2022-04" db="EMBL/GenBank/DDBJ databases">
        <title>Hymenobacter sp. isolated from the air.</title>
        <authorList>
            <person name="Won M."/>
            <person name="Lee C.-M."/>
            <person name="Woen H.-Y."/>
            <person name="Kwon S.-W."/>
        </authorList>
    </citation>
    <scope>NUCLEOTIDE SEQUENCE [LARGE SCALE GENOMIC DNA]</scope>
    <source>
        <strain evidence="2">5413 J-13</strain>
    </source>
</reference>
<dbReference type="RefSeq" id="WP_245095895.1">
    <property type="nucleotide sequence ID" value="NZ_CP095053.1"/>
</dbReference>
<sequence>MTESAENSINQRIKFLIEEALNSNTHKISKLLGVSDGTLRNYVSGKAKPSADFLTLMVERIDGLNATWLLTGKDNALSKSVSISGDKSNAYQNNSGPIVNSNSGDATVTVHNIDDCRRELEASQKQVELLMGQLAGKDAIIEAKDALIAAKDEVLMLLRGGHNRPN</sequence>
<evidence type="ECO:0000313" key="2">
    <source>
        <dbReference type="Proteomes" id="UP000829925"/>
    </source>
</evidence>
<dbReference type="InterPro" id="IPR010982">
    <property type="entry name" value="Lambda_DNA-bd_dom_sf"/>
</dbReference>
<protein>
    <submittedName>
        <fullName evidence="1">Uncharacterized protein</fullName>
    </submittedName>
</protein>
<dbReference type="EMBL" id="CP095053">
    <property type="protein sequence ID" value="UOR06715.1"/>
    <property type="molecule type" value="Genomic_DNA"/>
</dbReference>
<dbReference type="Gene3D" id="1.10.260.40">
    <property type="entry name" value="lambda repressor-like DNA-binding domains"/>
    <property type="match status" value="1"/>
</dbReference>
<keyword evidence="2" id="KW-1185">Reference proteome</keyword>
<accession>A0A8T9SXX5</accession>
<dbReference type="CDD" id="cd00093">
    <property type="entry name" value="HTH_XRE"/>
    <property type="match status" value="1"/>
</dbReference>
<dbReference type="GO" id="GO:0003677">
    <property type="term" value="F:DNA binding"/>
    <property type="evidence" value="ECO:0007669"/>
    <property type="project" value="InterPro"/>
</dbReference>
<gene>
    <name evidence="1" type="ORF">MUN82_06350</name>
</gene>
<dbReference type="InterPro" id="IPR001387">
    <property type="entry name" value="Cro/C1-type_HTH"/>
</dbReference>
<dbReference type="AlphaFoldDB" id="A0A8T9SXX5"/>